<dbReference type="AlphaFoldDB" id="G0L8T7"/>
<dbReference type="SUPFAM" id="SSF51161">
    <property type="entry name" value="Trimeric LpxA-like enzymes"/>
    <property type="match status" value="1"/>
</dbReference>
<organism evidence="3 4">
    <name type="scientific">Zobellia galactanivorans (strain DSM 12802 / CCUG 47099 / CIP 106680 / NCIMB 13871 / Dsij)</name>
    <dbReference type="NCBI Taxonomy" id="63186"/>
    <lineage>
        <taxon>Bacteria</taxon>
        <taxon>Pseudomonadati</taxon>
        <taxon>Bacteroidota</taxon>
        <taxon>Flavobacteriia</taxon>
        <taxon>Flavobacteriales</taxon>
        <taxon>Flavobacteriaceae</taxon>
        <taxon>Zobellia</taxon>
    </lineage>
</organism>
<dbReference type="Pfam" id="PF13562">
    <property type="entry name" value="NTP_transf_4"/>
    <property type="match status" value="1"/>
</dbReference>
<dbReference type="Proteomes" id="UP000008898">
    <property type="component" value="Chromosome"/>
</dbReference>
<evidence type="ECO:0000313" key="3">
    <source>
        <dbReference type="EMBL" id="CAZ94153.1"/>
    </source>
</evidence>
<keyword evidence="2" id="KW-0012">Acyltransferase</keyword>
<protein>
    <recommendedName>
        <fullName evidence="5">UDP-N-acetylglucosamine diphosphorylase/glucosamine-1-phosphate N-acetyltransferase</fullName>
    </recommendedName>
</protein>
<dbReference type="PATRIC" id="fig|63186.3.peg.81"/>
<dbReference type="PANTHER" id="PTHR43584:SF9">
    <property type="entry name" value="TRANSFERASE HEXAPEPTIDE REPEAT CONTAINING PROTEIN"/>
    <property type="match status" value="1"/>
</dbReference>
<dbReference type="Gene3D" id="2.160.10.10">
    <property type="entry name" value="Hexapeptide repeat proteins"/>
    <property type="match status" value="1"/>
</dbReference>
<dbReference type="InterPro" id="IPR011004">
    <property type="entry name" value="Trimer_LpxA-like_sf"/>
</dbReference>
<proteinExistence type="predicted"/>
<dbReference type="STRING" id="63186.ZOBELLIA_80"/>
<evidence type="ECO:0000313" key="4">
    <source>
        <dbReference type="Proteomes" id="UP000008898"/>
    </source>
</evidence>
<reference evidence="4" key="1">
    <citation type="submission" date="2009-07" db="EMBL/GenBank/DDBJ databases">
        <title>Complete genome sequence of Zobellia galactanivorans Dsij.</title>
        <authorList>
            <consortium name="Genoscope - CEA"/>
        </authorList>
    </citation>
    <scope>NUCLEOTIDE SEQUENCE [LARGE SCALE GENOMIC DNA]</scope>
    <source>
        <strain evidence="4">DSM 12802 / CCUG 47099 / CIP 106680 / NCIMB 13871 / Dsij</strain>
    </source>
</reference>
<dbReference type="RefSeq" id="WP_013991466.1">
    <property type="nucleotide sequence ID" value="NC_015844.1"/>
</dbReference>
<name>G0L8T7_ZOBGA</name>
<evidence type="ECO:0000256" key="2">
    <source>
        <dbReference type="ARBA" id="ARBA00023315"/>
    </source>
</evidence>
<sequence length="391" mass="43964">MNYILFDGRVRENLLPFTFTRPVADIRIGILTIREKWEKYLGNTTTTITEEYLSEKYPMVEMEENVLINASFLPNEKLVGLIQDLKENEAIFKGEEVIAFFTKETQEEVDFASYRHIDFEDDVIQVVNTWDIFSKNGEALQADFDLITAGRKSAPIPKSNTLIHPERIFMEEGAQVEHSILNATDGPIYLGKDSQVWEGNLIRGAFALCNNAVVKMGAKIYGATTIGPYGKVCGEISNSVIFGYSSKGHEGYLGNAVLGEWCNIGADSNNSNLKNNYAKVRLWNYASESFEQTGLQFCGLMMGDHSKTAINTMFNTGTVIGVNCNIYVPGFPRNFVPSFSWGGASGFSTYSTTKAFDAAKVMMARRNVEFDDKEARILEHVFELTKKWRNY</sequence>
<dbReference type="GO" id="GO:0016746">
    <property type="term" value="F:acyltransferase activity"/>
    <property type="evidence" value="ECO:0007669"/>
    <property type="project" value="UniProtKB-KW"/>
</dbReference>
<keyword evidence="4" id="KW-1185">Reference proteome</keyword>
<accession>G0L8T7</accession>
<evidence type="ECO:0008006" key="5">
    <source>
        <dbReference type="Google" id="ProtNLM"/>
    </source>
</evidence>
<dbReference type="NCBIfam" id="TIGR03991">
    <property type="entry name" value="alt_bact_glmU"/>
    <property type="match status" value="1"/>
</dbReference>
<gene>
    <name evidence="3" type="ordered locus">zobellia_80</name>
</gene>
<dbReference type="GO" id="GO:0016779">
    <property type="term" value="F:nucleotidyltransferase activity"/>
    <property type="evidence" value="ECO:0007669"/>
    <property type="project" value="UniProtKB-ARBA"/>
</dbReference>
<keyword evidence="1" id="KW-0808">Transferase</keyword>
<dbReference type="InterPro" id="IPR050065">
    <property type="entry name" value="GlmU-like"/>
</dbReference>
<dbReference type="EMBL" id="FP476056">
    <property type="protein sequence ID" value="CAZ94153.1"/>
    <property type="molecule type" value="Genomic_DNA"/>
</dbReference>
<dbReference type="OrthoDB" id="9784832at2"/>
<reference evidence="3 4" key="2">
    <citation type="journal article" date="2012" name="Environ. Microbiol.">
        <title>Characterization of the first alginolytic operons in a marine bacterium: from their emergence in marine Flavobacteriia to their independent transfers to marine Proteobacteria and human gut Bacteroides.</title>
        <authorList>
            <person name="Thomas F."/>
            <person name="Barbeyron T."/>
            <person name="Tonon T."/>
            <person name="Genicot S."/>
            <person name="Czjzek M."/>
            <person name="Michel G."/>
        </authorList>
    </citation>
    <scope>NUCLEOTIDE SEQUENCE [LARGE SCALE GENOMIC DNA]</scope>
    <source>
        <strain evidence="4">DSM 12802 / CCUG 47099 / CIP 106680 / NCIMB 13871 / Dsij</strain>
    </source>
</reference>
<dbReference type="KEGG" id="zga:ZOBELLIA_80"/>
<dbReference type="PANTHER" id="PTHR43584">
    <property type="entry name" value="NUCLEOTIDYL TRANSFERASE"/>
    <property type="match status" value="1"/>
</dbReference>
<dbReference type="HOGENOM" id="CLU_055419_0_0_10"/>
<evidence type="ECO:0000256" key="1">
    <source>
        <dbReference type="ARBA" id="ARBA00022679"/>
    </source>
</evidence>
<dbReference type="InterPro" id="IPR023917">
    <property type="entry name" value="Bifunctiontional_GlmU_bac-type"/>
</dbReference>